<organism evidence="1 2">
    <name type="scientific">Prunus dulcis</name>
    <name type="common">Almond</name>
    <name type="synonym">Amygdalus dulcis</name>
    <dbReference type="NCBI Taxonomy" id="3755"/>
    <lineage>
        <taxon>Eukaryota</taxon>
        <taxon>Viridiplantae</taxon>
        <taxon>Streptophyta</taxon>
        <taxon>Embryophyta</taxon>
        <taxon>Tracheophyta</taxon>
        <taxon>Spermatophyta</taxon>
        <taxon>Magnoliopsida</taxon>
        <taxon>eudicotyledons</taxon>
        <taxon>Gunneridae</taxon>
        <taxon>Pentapetalae</taxon>
        <taxon>rosids</taxon>
        <taxon>fabids</taxon>
        <taxon>Rosales</taxon>
        <taxon>Rosaceae</taxon>
        <taxon>Amygdaloideae</taxon>
        <taxon>Amygdaleae</taxon>
        <taxon>Prunus</taxon>
    </lineage>
</organism>
<reference evidence="1 2" key="1">
    <citation type="journal article" date="2022" name="G3 (Bethesda)">
        <title>Whole-genome sequence and methylome profiling of the almond [Prunus dulcis (Mill.) D.A. Webb] cultivar 'Nonpareil'.</title>
        <authorList>
            <person name="D'Amico-Willman K.M."/>
            <person name="Ouma W.Z."/>
            <person name="Meulia T."/>
            <person name="Sideli G.M."/>
            <person name="Gradziel T.M."/>
            <person name="Fresnedo-Ramirez J."/>
        </authorList>
    </citation>
    <scope>NUCLEOTIDE SEQUENCE [LARGE SCALE GENOMIC DNA]</scope>
    <source>
        <strain evidence="1">Clone GOH B32 T37-40</strain>
    </source>
</reference>
<name>A0AAD4ZF83_PRUDU</name>
<dbReference type="AlphaFoldDB" id="A0AAD4ZF83"/>
<dbReference type="Proteomes" id="UP001054821">
    <property type="component" value="Chromosome 2"/>
</dbReference>
<sequence length="86" mass="10100">MLPIDKSIIREEIAIVTQLRYANATAIWYFWDSSPKLQWLKSLKYNIVMPAEAKATARDSVAVTCWKRNQDKKWRVMHQEMLKSAS</sequence>
<proteinExistence type="predicted"/>
<keyword evidence="2" id="KW-1185">Reference proteome</keyword>
<comment type="caution">
    <text evidence="1">The sequence shown here is derived from an EMBL/GenBank/DDBJ whole genome shotgun (WGS) entry which is preliminary data.</text>
</comment>
<dbReference type="EMBL" id="JAJFAZ020000002">
    <property type="protein sequence ID" value="KAI5343674.1"/>
    <property type="molecule type" value="Genomic_DNA"/>
</dbReference>
<gene>
    <name evidence="1" type="ORF">L3X38_011550</name>
</gene>
<accession>A0AAD4ZF83</accession>
<evidence type="ECO:0000313" key="1">
    <source>
        <dbReference type="EMBL" id="KAI5343674.1"/>
    </source>
</evidence>
<evidence type="ECO:0000313" key="2">
    <source>
        <dbReference type="Proteomes" id="UP001054821"/>
    </source>
</evidence>
<protein>
    <submittedName>
        <fullName evidence="1">Uncharacterized protein</fullName>
    </submittedName>
</protein>